<sequence length="130" mass="13367">MLRLPVALLALSLLACAPPASAQTIVDGSDAAVGPAAASTILVLAGRALRDPEARIAGLRKGRAGAVCGTVDLRNRMGAHTGPRPFVADLSENILARLPEGPELRSPTSPADFQAMQRAKTLFEANCADG</sequence>
<keyword evidence="3" id="KW-1185">Reference proteome</keyword>
<proteinExistence type="predicted"/>
<gene>
    <name evidence="2" type="ORF">BGCPKDLD_0068</name>
</gene>
<evidence type="ECO:0000256" key="1">
    <source>
        <dbReference type="SAM" id="SignalP"/>
    </source>
</evidence>
<reference evidence="2" key="2">
    <citation type="submission" date="2021-08" db="EMBL/GenBank/DDBJ databases">
        <authorList>
            <person name="Tani A."/>
            <person name="Ola A."/>
            <person name="Ogura Y."/>
            <person name="Katsura K."/>
            <person name="Hayashi T."/>
        </authorList>
    </citation>
    <scope>NUCLEOTIDE SEQUENCE</scope>
    <source>
        <strain evidence="2">DSM 14458</strain>
    </source>
</reference>
<comment type="caution">
    <text evidence="2">The sequence shown here is derived from an EMBL/GenBank/DDBJ whole genome shotgun (WGS) entry which is preliminary data.</text>
</comment>
<evidence type="ECO:0000313" key="3">
    <source>
        <dbReference type="Proteomes" id="UP001055093"/>
    </source>
</evidence>
<protein>
    <submittedName>
        <fullName evidence="2">Uncharacterized protein</fullName>
    </submittedName>
</protein>
<dbReference type="RefSeq" id="WP_137830794.1">
    <property type="nucleotide sequence ID" value="NZ_BPRE01000001.1"/>
</dbReference>
<name>A0ABQ4UN21_9HYPH</name>
<feature type="chain" id="PRO_5046850928" evidence="1">
    <location>
        <begin position="23"/>
        <end position="130"/>
    </location>
</feature>
<dbReference type="PROSITE" id="PS51257">
    <property type="entry name" value="PROKAR_LIPOPROTEIN"/>
    <property type="match status" value="1"/>
</dbReference>
<evidence type="ECO:0000313" key="2">
    <source>
        <dbReference type="EMBL" id="GJE73504.1"/>
    </source>
</evidence>
<keyword evidence="1" id="KW-0732">Signal</keyword>
<feature type="signal peptide" evidence="1">
    <location>
        <begin position="1"/>
        <end position="22"/>
    </location>
</feature>
<organism evidence="2 3">
    <name type="scientific">Methylorubrum suomiense</name>
    <dbReference type="NCBI Taxonomy" id="144191"/>
    <lineage>
        <taxon>Bacteria</taxon>
        <taxon>Pseudomonadati</taxon>
        <taxon>Pseudomonadota</taxon>
        <taxon>Alphaproteobacteria</taxon>
        <taxon>Hyphomicrobiales</taxon>
        <taxon>Methylobacteriaceae</taxon>
        <taxon>Methylorubrum</taxon>
    </lineage>
</organism>
<dbReference type="EMBL" id="BPRE01000001">
    <property type="protein sequence ID" value="GJE73504.1"/>
    <property type="molecule type" value="Genomic_DNA"/>
</dbReference>
<reference evidence="2" key="1">
    <citation type="journal article" date="2021" name="Front. Microbiol.">
        <title>Comprehensive Comparative Genomics and Phenotyping of Methylobacterium Species.</title>
        <authorList>
            <person name="Alessa O."/>
            <person name="Ogura Y."/>
            <person name="Fujitani Y."/>
            <person name="Takami H."/>
            <person name="Hayashi T."/>
            <person name="Sahin N."/>
            <person name="Tani A."/>
        </authorList>
    </citation>
    <scope>NUCLEOTIDE SEQUENCE</scope>
    <source>
        <strain evidence="2">DSM 14458</strain>
    </source>
</reference>
<dbReference type="Proteomes" id="UP001055093">
    <property type="component" value="Unassembled WGS sequence"/>
</dbReference>
<accession>A0ABQ4UN21</accession>